<dbReference type="CDD" id="cd02895">
    <property type="entry name" value="GGTase-I"/>
    <property type="match status" value="1"/>
</dbReference>
<comment type="similarity">
    <text evidence="3">Belongs to the protein prenyltransferase subunit beta family.</text>
</comment>
<accession>A0A507E1Y0</accession>
<name>A0A507E1Y0_9FUNG</name>
<keyword evidence="10" id="KW-0862">Zinc</keyword>
<keyword evidence="15" id="KW-1185">Reference proteome</keyword>
<dbReference type="InterPro" id="IPR001330">
    <property type="entry name" value="Prenyltrans"/>
</dbReference>
<comment type="cofactor">
    <cofactor evidence="2">
        <name>Zn(2+)</name>
        <dbReference type="ChEBI" id="CHEBI:29105"/>
    </cofactor>
</comment>
<evidence type="ECO:0000256" key="3">
    <source>
        <dbReference type="ARBA" id="ARBA00010497"/>
    </source>
</evidence>
<evidence type="ECO:0000256" key="12">
    <source>
        <dbReference type="ARBA" id="ARBA00031713"/>
    </source>
</evidence>
<dbReference type="Pfam" id="PF00432">
    <property type="entry name" value="Prenyltrans"/>
    <property type="match status" value="1"/>
</dbReference>
<dbReference type="PANTHER" id="PTHR11774">
    <property type="entry name" value="GERANYLGERANYL TRANSFERASE TYPE BETA SUBUNIT"/>
    <property type="match status" value="1"/>
</dbReference>
<dbReference type="Gene3D" id="1.50.10.20">
    <property type="match status" value="1"/>
</dbReference>
<evidence type="ECO:0000313" key="14">
    <source>
        <dbReference type="EMBL" id="TPX57168.1"/>
    </source>
</evidence>
<evidence type="ECO:0000256" key="5">
    <source>
        <dbReference type="ARBA" id="ARBA00020603"/>
    </source>
</evidence>
<dbReference type="EC" id="2.5.1.59" evidence="4"/>
<comment type="caution">
    <text evidence="14">The sequence shown here is derived from an EMBL/GenBank/DDBJ whole genome shotgun (WGS) entry which is preliminary data.</text>
</comment>
<feature type="domain" description="Prenyltransferase alpha-alpha toroid" evidence="13">
    <location>
        <begin position="1"/>
        <end position="291"/>
    </location>
</feature>
<keyword evidence="9" id="KW-0677">Repeat</keyword>
<organism evidence="14 15">
    <name type="scientific">Powellomyces hirtus</name>
    <dbReference type="NCBI Taxonomy" id="109895"/>
    <lineage>
        <taxon>Eukaryota</taxon>
        <taxon>Fungi</taxon>
        <taxon>Fungi incertae sedis</taxon>
        <taxon>Chytridiomycota</taxon>
        <taxon>Chytridiomycota incertae sedis</taxon>
        <taxon>Chytridiomycetes</taxon>
        <taxon>Spizellomycetales</taxon>
        <taxon>Powellomycetaceae</taxon>
        <taxon>Powellomyces</taxon>
    </lineage>
</organism>
<evidence type="ECO:0000256" key="6">
    <source>
        <dbReference type="ARBA" id="ARBA00022602"/>
    </source>
</evidence>
<evidence type="ECO:0000256" key="10">
    <source>
        <dbReference type="ARBA" id="ARBA00022833"/>
    </source>
</evidence>
<dbReference type="GO" id="GO:0046872">
    <property type="term" value="F:metal ion binding"/>
    <property type="evidence" value="ECO:0007669"/>
    <property type="project" value="UniProtKB-KW"/>
</dbReference>
<evidence type="ECO:0000256" key="4">
    <source>
        <dbReference type="ARBA" id="ARBA00012700"/>
    </source>
</evidence>
<evidence type="ECO:0000256" key="2">
    <source>
        <dbReference type="ARBA" id="ARBA00001947"/>
    </source>
</evidence>
<proteinExistence type="inferred from homology"/>
<dbReference type="InterPro" id="IPR008930">
    <property type="entry name" value="Terpenoid_cyclase/PrenylTrfase"/>
</dbReference>
<dbReference type="InterPro" id="IPR045089">
    <property type="entry name" value="PGGT1B-like"/>
</dbReference>
<evidence type="ECO:0000256" key="11">
    <source>
        <dbReference type="ARBA" id="ARBA00022842"/>
    </source>
</evidence>
<keyword evidence="7" id="KW-0808">Transferase</keyword>
<dbReference type="EMBL" id="QEAQ01000057">
    <property type="protein sequence ID" value="TPX57168.1"/>
    <property type="molecule type" value="Genomic_DNA"/>
</dbReference>
<dbReference type="GO" id="GO:0005953">
    <property type="term" value="C:CAAX-protein geranylgeranyltransferase complex"/>
    <property type="evidence" value="ECO:0007669"/>
    <property type="project" value="InterPro"/>
</dbReference>
<evidence type="ECO:0000256" key="8">
    <source>
        <dbReference type="ARBA" id="ARBA00022723"/>
    </source>
</evidence>
<evidence type="ECO:0000259" key="13">
    <source>
        <dbReference type="Pfam" id="PF00432"/>
    </source>
</evidence>
<evidence type="ECO:0000256" key="9">
    <source>
        <dbReference type="ARBA" id="ARBA00022737"/>
    </source>
</evidence>
<comment type="cofactor">
    <cofactor evidence="1">
        <name>Mg(2+)</name>
        <dbReference type="ChEBI" id="CHEBI:18420"/>
    </cofactor>
</comment>
<keyword evidence="6" id="KW-0637">Prenyltransferase</keyword>
<reference evidence="14 15" key="1">
    <citation type="journal article" date="2019" name="Sci. Rep.">
        <title>Comparative genomics of chytrid fungi reveal insights into the obligate biotrophic and pathogenic lifestyle of Synchytrium endobioticum.</title>
        <authorList>
            <person name="van de Vossenberg B.T.L.H."/>
            <person name="Warris S."/>
            <person name="Nguyen H.D.T."/>
            <person name="van Gent-Pelzer M.P.E."/>
            <person name="Joly D.L."/>
            <person name="van de Geest H.C."/>
            <person name="Bonants P.J.M."/>
            <person name="Smith D.S."/>
            <person name="Levesque C.A."/>
            <person name="van der Lee T.A.J."/>
        </authorList>
    </citation>
    <scope>NUCLEOTIDE SEQUENCE [LARGE SCALE GENOMIC DNA]</scope>
    <source>
        <strain evidence="14 15">CBS 809.83</strain>
    </source>
</reference>
<dbReference type="InterPro" id="IPR041960">
    <property type="entry name" value="GGTase_I_beta"/>
</dbReference>
<keyword evidence="11" id="KW-0460">Magnesium</keyword>
<dbReference type="STRING" id="109895.A0A507E1Y0"/>
<evidence type="ECO:0000256" key="7">
    <source>
        <dbReference type="ARBA" id="ARBA00022679"/>
    </source>
</evidence>
<dbReference type="SUPFAM" id="SSF48239">
    <property type="entry name" value="Terpenoid cyclases/Protein prenyltransferases"/>
    <property type="match status" value="1"/>
</dbReference>
<dbReference type="Proteomes" id="UP000318582">
    <property type="component" value="Unassembled WGS sequence"/>
</dbReference>
<dbReference type="GO" id="GO:0004662">
    <property type="term" value="F:CAAX-protein geranylgeranyltransferase activity"/>
    <property type="evidence" value="ECO:0007669"/>
    <property type="project" value="UniProtKB-EC"/>
</dbReference>
<keyword evidence="8" id="KW-0479">Metal-binding</keyword>
<evidence type="ECO:0000313" key="15">
    <source>
        <dbReference type="Proteomes" id="UP000318582"/>
    </source>
</evidence>
<evidence type="ECO:0000256" key="1">
    <source>
        <dbReference type="ARBA" id="ARBA00001946"/>
    </source>
</evidence>
<dbReference type="PANTHER" id="PTHR11774:SF4">
    <property type="entry name" value="GERANYLGERANYL TRANSFERASE TYPE-1 SUBUNIT BETA"/>
    <property type="match status" value="1"/>
</dbReference>
<gene>
    <name evidence="14" type="ORF">PhCBS80983_g04037</name>
</gene>
<sequence>MTVGYFCLGALDLLGEIPTIPDEDRQAYIDWIYAQQIHPEVPGSAHCGFRGGSYAGAPYSPDASLSANSGDSAHITMTYTALACLLILGDDLSRVKRVSIITTMKQLQQPNGSFIPYAGSDESDMRFLYCACATSYILNDWRGINRDLAVKYIVDSQTYEAAFGQAPGQEAHGGSTYCAIASLHLMGRLGELKSRDALVYWLLTRQEGGFNGRPNKASDTCYSFWVGSSLEMLGAYEFVDIKALRRFLDSTHSKHGGFGKEPGDYPDLLHSYLGLSGLAITQTTPSIRHLHTPTGLSEETLKHLKTVEAWSTRDGQIDKLTETFGQKMAINT</sequence>
<dbReference type="AlphaFoldDB" id="A0A507E1Y0"/>
<protein>
    <recommendedName>
        <fullName evidence="5">Geranylgeranyl transferase type-1 subunit beta</fullName>
        <ecNumber evidence="4">2.5.1.59</ecNumber>
    </recommendedName>
    <alternativeName>
        <fullName evidence="12">Geranylgeranyl transferase type I subunit beta</fullName>
    </alternativeName>
</protein>